<proteinExistence type="inferred from homology"/>
<keyword evidence="2 11" id="KW-0808">Transferase</keyword>
<keyword evidence="8 11" id="KW-0012">Acyltransferase</keyword>
<keyword evidence="7" id="KW-0449">Lipoprotein</keyword>
<dbReference type="InterPro" id="IPR039859">
    <property type="entry name" value="PFA4/ZDH16/20/ERF2-like"/>
</dbReference>
<dbReference type="GO" id="GO:0006612">
    <property type="term" value="P:protein targeting to membrane"/>
    <property type="evidence" value="ECO:0007669"/>
    <property type="project" value="TreeGrafter"/>
</dbReference>
<keyword evidence="3 11" id="KW-0812">Transmembrane</keyword>
<gene>
    <name evidence="14" type="ORF">GRF29_8g821737</name>
</gene>
<comment type="similarity">
    <text evidence="9">Belongs to the DHHC palmitoyltransferase family. PFA5 subfamily.</text>
</comment>
<feature type="compositionally biased region" description="Polar residues" evidence="12">
    <location>
        <begin position="262"/>
        <end position="281"/>
    </location>
</feature>
<evidence type="ECO:0000256" key="3">
    <source>
        <dbReference type="ARBA" id="ARBA00022692"/>
    </source>
</evidence>
<feature type="region of interest" description="Disordered" evidence="12">
    <location>
        <begin position="262"/>
        <end position="285"/>
    </location>
</feature>
<evidence type="ECO:0000256" key="12">
    <source>
        <dbReference type="SAM" id="MobiDB-lite"/>
    </source>
</evidence>
<keyword evidence="15" id="KW-1185">Reference proteome</keyword>
<evidence type="ECO:0000256" key="11">
    <source>
        <dbReference type="RuleBase" id="RU079119"/>
    </source>
</evidence>
<keyword evidence="4 11" id="KW-1133">Transmembrane helix</keyword>
<evidence type="ECO:0000256" key="2">
    <source>
        <dbReference type="ARBA" id="ARBA00022679"/>
    </source>
</evidence>
<evidence type="ECO:0000256" key="7">
    <source>
        <dbReference type="ARBA" id="ARBA00023288"/>
    </source>
</evidence>
<organism evidence="14 15">
    <name type="scientific">Pseudopithomyces chartarum</name>
    <dbReference type="NCBI Taxonomy" id="1892770"/>
    <lineage>
        <taxon>Eukaryota</taxon>
        <taxon>Fungi</taxon>
        <taxon>Dikarya</taxon>
        <taxon>Ascomycota</taxon>
        <taxon>Pezizomycotina</taxon>
        <taxon>Dothideomycetes</taxon>
        <taxon>Pleosporomycetidae</taxon>
        <taxon>Pleosporales</taxon>
        <taxon>Massarineae</taxon>
        <taxon>Didymosphaeriaceae</taxon>
        <taxon>Pseudopithomyces</taxon>
    </lineage>
</organism>
<dbReference type="GO" id="GO:0016020">
    <property type="term" value="C:membrane"/>
    <property type="evidence" value="ECO:0007669"/>
    <property type="project" value="UniProtKB-SubCell"/>
</dbReference>
<evidence type="ECO:0000256" key="6">
    <source>
        <dbReference type="ARBA" id="ARBA00023139"/>
    </source>
</evidence>
<evidence type="ECO:0000313" key="15">
    <source>
        <dbReference type="Proteomes" id="UP001280581"/>
    </source>
</evidence>
<comment type="caution">
    <text evidence="14">The sequence shown here is derived from an EMBL/GenBank/DDBJ whole genome shotgun (WGS) entry which is preliminary data.</text>
</comment>
<evidence type="ECO:0000256" key="1">
    <source>
        <dbReference type="ARBA" id="ARBA00004141"/>
    </source>
</evidence>
<comment type="subcellular location">
    <subcellularLocation>
        <location evidence="1">Membrane</location>
        <topology evidence="1">Multi-pass membrane protein</topology>
    </subcellularLocation>
</comment>
<protein>
    <recommendedName>
        <fullName evidence="11">Palmitoyltransferase</fullName>
        <ecNumber evidence="11">2.3.1.225</ecNumber>
    </recommendedName>
</protein>
<dbReference type="PROSITE" id="PS50216">
    <property type="entry name" value="DHHC"/>
    <property type="match status" value="1"/>
</dbReference>
<dbReference type="GO" id="GO:0005783">
    <property type="term" value="C:endoplasmic reticulum"/>
    <property type="evidence" value="ECO:0007669"/>
    <property type="project" value="TreeGrafter"/>
</dbReference>
<dbReference type="AlphaFoldDB" id="A0AAN6RMA2"/>
<comment type="domain">
    <text evidence="11">The DHHC domain is required for palmitoyltransferase activity.</text>
</comment>
<dbReference type="EMBL" id="WVTA01000002">
    <property type="protein sequence ID" value="KAK3215694.1"/>
    <property type="molecule type" value="Genomic_DNA"/>
</dbReference>
<dbReference type="Proteomes" id="UP001280581">
    <property type="component" value="Unassembled WGS sequence"/>
</dbReference>
<evidence type="ECO:0000313" key="14">
    <source>
        <dbReference type="EMBL" id="KAK3215694.1"/>
    </source>
</evidence>
<feature type="transmembrane region" description="Helical" evidence="11">
    <location>
        <begin position="67"/>
        <end position="88"/>
    </location>
</feature>
<dbReference type="GO" id="GO:0005794">
    <property type="term" value="C:Golgi apparatus"/>
    <property type="evidence" value="ECO:0007669"/>
    <property type="project" value="TreeGrafter"/>
</dbReference>
<feature type="domain" description="Palmitoyltransferase DHHC" evidence="13">
    <location>
        <begin position="130"/>
        <end position="250"/>
    </location>
</feature>
<dbReference type="PANTHER" id="PTHR22883:SF23">
    <property type="entry name" value="PALMITOYLTRANSFERASE ZDHHC6"/>
    <property type="match status" value="1"/>
</dbReference>
<evidence type="ECO:0000256" key="8">
    <source>
        <dbReference type="ARBA" id="ARBA00023315"/>
    </source>
</evidence>
<name>A0AAN6RMA2_9PLEO</name>
<evidence type="ECO:0000256" key="5">
    <source>
        <dbReference type="ARBA" id="ARBA00023136"/>
    </source>
</evidence>
<accession>A0AAN6RMA2</accession>
<sequence length="384" mass="44380">MSVSVESSPQRRNLNQKMGLFSAILLPVIEMGALGFITYVFIYSLCIDYLLNPSPEFRSRGVPVRRGTAIALITIYIFLLLMLLLAWLRLLQTIWTHPGLTPLGNPDMEKQHMSWKGIEKYDAFICDYEGNPQWCDKCHNWKPDRTHHCSELNRCVRRMDHFCPWAGGIISEGTHKFFIQSLFYAALYTTFSWVPIAIFFAERKRVLDSQPGIWIAILPLGGILMMFSAGMFFMTFWNQSINFTTIETLQRGGVYNIAMRTTQRTRPSSHGSRRNSSTQANGEKPNVLKEVKLDDGREYVVFQTQPFVNPWDIGSKDNLRSIMGNGIIQWLLPFQKSPCIRHDDVRGEFGWSRAVIDMAAEWERDHQDRRVTLLSNTRRSRRKA</sequence>
<evidence type="ECO:0000259" key="13">
    <source>
        <dbReference type="Pfam" id="PF01529"/>
    </source>
</evidence>
<dbReference type="EC" id="2.3.1.225" evidence="11"/>
<keyword evidence="6" id="KW-0564">Palmitate</keyword>
<evidence type="ECO:0000256" key="10">
    <source>
        <dbReference type="ARBA" id="ARBA00048048"/>
    </source>
</evidence>
<dbReference type="GO" id="GO:0019706">
    <property type="term" value="F:protein-cysteine S-palmitoyltransferase activity"/>
    <property type="evidence" value="ECO:0007669"/>
    <property type="project" value="UniProtKB-EC"/>
</dbReference>
<feature type="transmembrane region" description="Helical" evidence="11">
    <location>
        <begin position="213"/>
        <end position="237"/>
    </location>
</feature>
<reference evidence="14 15" key="1">
    <citation type="submission" date="2021-02" db="EMBL/GenBank/DDBJ databases">
        <title>Genome assembly of Pseudopithomyces chartarum.</title>
        <authorList>
            <person name="Jauregui R."/>
            <person name="Singh J."/>
            <person name="Voisey C."/>
        </authorList>
    </citation>
    <scope>NUCLEOTIDE SEQUENCE [LARGE SCALE GENOMIC DNA]</scope>
    <source>
        <strain evidence="14 15">AGR01</strain>
    </source>
</reference>
<dbReference type="Pfam" id="PF01529">
    <property type="entry name" value="DHHC"/>
    <property type="match status" value="1"/>
</dbReference>
<dbReference type="InterPro" id="IPR001594">
    <property type="entry name" value="Palmitoyltrfase_DHHC"/>
</dbReference>
<feature type="transmembrane region" description="Helical" evidence="11">
    <location>
        <begin position="20"/>
        <end position="46"/>
    </location>
</feature>
<dbReference type="PANTHER" id="PTHR22883">
    <property type="entry name" value="ZINC FINGER DHHC DOMAIN CONTAINING PROTEIN"/>
    <property type="match status" value="1"/>
</dbReference>
<evidence type="ECO:0000256" key="9">
    <source>
        <dbReference type="ARBA" id="ARBA00038298"/>
    </source>
</evidence>
<keyword evidence="5 11" id="KW-0472">Membrane</keyword>
<feature type="transmembrane region" description="Helical" evidence="11">
    <location>
        <begin position="182"/>
        <end position="201"/>
    </location>
</feature>
<comment type="catalytic activity">
    <reaction evidence="10 11">
        <text>L-cysteinyl-[protein] + hexadecanoyl-CoA = S-hexadecanoyl-L-cysteinyl-[protein] + CoA</text>
        <dbReference type="Rhea" id="RHEA:36683"/>
        <dbReference type="Rhea" id="RHEA-COMP:10131"/>
        <dbReference type="Rhea" id="RHEA-COMP:11032"/>
        <dbReference type="ChEBI" id="CHEBI:29950"/>
        <dbReference type="ChEBI" id="CHEBI:57287"/>
        <dbReference type="ChEBI" id="CHEBI:57379"/>
        <dbReference type="ChEBI" id="CHEBI:74151"/>
        <dbReference type="EC" id="2.3.1.225"/>
    </reaction>
</comment>
<evidence type="ECO:0000256" key="4">
    <source>
        <dbReference type="ARBA" id="ARBA00022989"/>
    </source>
</evidence>